<proteinExistence type="predicted"/>
<name>A0A5E7FSI4_PSEFL</name>
<dbReference type="Proteomes" id="UP000337909">
    <property type="component" value="Unassembled WGS sequence"/>
</dbReference>
<dbReference type="RefSeq" id="WP_191624427.1">
    <property type="nucleotide sequence ID" value="NZ_CABVHQ010000111.1"/>
</dbReference>
<evidence type="ECO:0000313" key="1">
    <source>
        <dbReference type="EMBL" id="VVO39953.1"/>
    </source>
</evidence>
<evidence type="ECO:0000313" key="2">
    <source>
        <dbReference type="Proteomes" id="UP000337909"/>
    </source>
</evidence>
<accession>A0A5E7FSI4</accession>
<reference evidence="1 2" key="1">
    <citation type="submission" date="2019-09" db="EMBL/GenBank/DDBJ databases">
        <authorList>
            <person name="Chandra G."/>
            <person name="Truman W A."/>
        </authorList>
    </citation>
    <scope>NUCLEOTIDE SEQUENCE [LARGE SCALE GENOMIC DNA]</scope>
    <source>
        <strain evidence="1">PS691</strain>
    </source>
</reference>
<dbReference type="AlphaFoldDB" id="A0A5E7FSI4"/>
<dbReference type="EMBL" id="CABVHQ010000111">
    <property type="protein sequence ID" value="VVO39953.1"/>
    <property type="molecule type" value="Genomic_DNA"/>
</dbReference>
<sequence length="164" mass="18348">MDSSLLSGEKKVARANLAIDAHGCKGTSKNAGAYNGDKNGPAHNGDDRWSVMTDESFFFVACKLRAKAAQCVTCTAIALSLEVLLKPEVSLRRAQNRPYLDRNDYSGQYGKMVSYKPRFFDLSGFQQIQTNVCIGRWEWCRYNAPPREKDVSSLILYPNAVQEQ</sequence>
<protein>
    <submittedName>
        <fullName evidence="1">Uncharacterized protein</fullName>
    </submittedName>
</protein>
<organism evidence="1 2">
    <name type="scientific">Pseudomonas fluorescens</name>
    <dbReference type="NCBI Taxonomy" id="294"/>
    <lineage>
        <taxon>Bacteria</taxon>
        <taxon>Pseudomonadati</taxon>
        <taxon>Pseudomonadota</taxon>
        <taxon>Gammaproteobacteria</taxon>
        <taxon>Pseudomonadales</taxon>
        <taxon>Pseudomonadaceae</taxon>
        <taxon>Pseudomonas</taxon>
    </lineage>
</organism>
<gene>
    <name evidence="1" type="ORF">PS691_05646</name>
</gene>